<proteinExistence type="predicted"/>
<dbReference type="InParanoid" id="D8R9W8"/>
<dbReference type="AlphaFoldDB" id="D8R9W8"/>
<dbReference type="Pfam" id="PF03417">
    <property type="entry name" value="AAT"/>
    <property type="match status" value="1"/>
</dbReference>
<feature type="domain" description="Peptidase C45 hydrolase" evidence="1">
    <location>
        <begin position="112"/>
        <end position="330"/>
    </location>
</feature>
<dbReference type="InterPro" id="IPR005079">
    <property type="entry name" value="Peptidase_C45_hydrolase"/>
</dbReference>
<evidence type="ECO:0000259" key="1">
    <source>
        <dbReference type="Pfam" id="PF03417"/>
    </source>
</evidence>
<dbReference type="MEROPS" id="C45.A01"/>
<sequence>MEPYEMGLAIGKRFSAMIERRLEQDPLVRSQLVPFSRTSDGEQLVDDLSATNRSLNAFPRYWDELPLVSFFSQLLLLNLRKEIFPFLPTEVAKARDVNLEAVECSDILVCRPDLTVVAHNEDADVSVEGHAFLLHAVLPHGVSFFAYTYAGELPTCAFGFNSFGVAFTLNAVPLAPSETVRGGVGRNFVSRDLLEAKDFTDALKRIQNPTLSAGHCYNLLDINAKMIFNVETASKQRFTYLQISEAPYFHANMYLRLDVSQQVSNDSSLHREKRAAEMPKNSLEEILAVLGDGSDELYPIYMAGPKLCTLVTVVFDASSRTMTLYHGNPAKSSTLQLEISLDSV</sequence>
<dbReference type="InterPro" id="IPR047801">
    <property type="entry name" value="Peptidase_C45"/>
</dbReference>
<dbReference type="InterPro" id="IPR047794">
    <property type="entry name" value="C45_proenzyme-like"/>
</dbReference>
<dbReference type="OMA" id="PGFAGHC"/>
<dbReference type="PANTHER" id="PTHR34180">
    <property type="entry name" value="PEPTIDASE C45"/>
    <property type="match status" value="1"/>
</dbReference>
<dbReference type="HOGENOM" id="CLU_058523_1_0_1"/>
<keyword evidence="3" id="KW-1185">Reference proteome</keyword>
<dbReference type="NCBIfam" id="NF040521">
    <property type="entry name" value="C45_proenzyme"/>
    <property type="match status" value="1"/>
</dbReference>
<dbReference type="Gramene" id="EFJ31230">
    <property type="protein sequence ID" value="EFJ31230"/>
    <property type="gene ID" value="SELMODRAFT_88965"/>
</dbReference>
<reference evidence="2 3" key="1">
    <citation type="journal article" date="2011" name="Science">
        <title>The Selaginella genome identifies genetic changes associated with the evolution of vascular plants.</title>
        <authorList>
            <person name="Banks J.A."/>
            <person name="Nishiyama T."/>
            <person name="Hasebe M."/>
            <person name="Bowman J.L."/>
            <person name="Gribskov M."/>
            <person name="dePamphilis C."/>
            <person name="Albert V.A."/>
            <person name="Aono N."/>
            <person name="Aoyama T."/>
            <person name="Ambrose B.A."/>
            <person name="Ashton N.W."/>
            <person name="Axtell M.J."/>
            <person name="Barker E."/>
            <person name="Barker M.S."/>
            <person name="Bennetzen J.L."/>
            <person name="Bonawitz N.D."/>
            <person name="Chapple C."/>
            <person name="Cheng C."/>
            <person name="Correa L.G."/>
            <person name="Dacre M."/>
            <person name="DeBarry J."/>
            <person name="Dreyer I."/>
            <person name="Elias M."/>
            <person name="Engstrom E.M."/>
            <person name="Estelle M."/>
            <person name="Feng L."/>
            <person name="Finet C."/>
            <person name="Floyd S.K."/>
            <person name="Frommer W.B."/>
            <person name="Fujita T."/>
            <person name="Gramzow L."/>
            <person name="Gutensohn M."/>
            <person name="Harholt J."/>
            <person name="Hattori M."/>
            <person name="Heyl A."/>
            <person name="Hirai T."/>
            <person name="Hiwatashi Y."/>
            <person name="Ishikawa M."/>
            <person name="Iwata M."/>
            <person name="Karol K.G."/>
            <person name="Koehler B."/>
            <person name="Kolukisaoglu U."/>
            <person name="Kubo M."/>
            <person name="Kurata T."/>
            <person name="Lalonde S."/>
            <person name="Li K."/>
            <person name="Li Y."/>
            <person name="Litt A."/>
            <person name="Lyons E."/>
            <person name="Manning G."/>
            <person name="Maruyama T."/>
            <person name="Michael T.P."/>
            <person name="Mikami K."/>
            <person name="Miyazaki S."/>
            <person name="Morinaga S."/>
            <person name="Murata T."/>
            <person name="Mueller-Roeber B."/>
            <person name="Nelson D.R."/>
            <person name="Obara M."/>
            <person name="Oguri Y."/>
            <person name="Olmstead R.G."/>
            <person name="Onodera N."/>
            <person name="Petersen B.L."/>
            <person name="Pils B."/>
            <person name="Prigge M."/>
            <person name="Rensing S.A."/>
            <person name="Riano-Pachon D.M."/>
            <person name="Roberts A.W."/>
            <person name="Sato Y."/>
            <person name="Scheller H.V."/>
            <person name="Schulz B."/>
            <person name="Schulz C."/>
            <person name="Shakirov E.V."/>
            <person name="Shibagaki N."/>
            <person name="Shinohara N."/>
            <person name="Shippen D.E."/>
            <person name="Soerensen I."/>
            <person name="Sotooka R."/>
            <person name="Sugimoto N."/>
            <person name="Sugita M."/>
            <person name="Sumikawa N."/>
            <person name="Tanurdzic M."/>
            <person name="Theissen G."/>
            <person name="Ulvskov P."/>
            <person name="Wakazuki S."/>
            <person name="Weng J.K."/>
            <person name="Willats W.W."/>
            <person name="Wipf D."/>
            <person name="Wolf P.G."/>
            <person name="Yang L."/>
            <person name="Zimmer A.D."/>
            <person name="Zhu Q."/>
            <person name="Mitros T."/>
            <person name="Hellsten U."/>
            <person name="Loque D."/>
            <person name="Otillar R."/>
            <person name="Salamov A."/>
            <person name="Schmutz J."/>
            <person name="Shapiro H."/>
            <person name="Lindquist E."/>
            <person name="Lucas S."/>
            <person name="Rokhsar D."/>
            <person name="Grigoriev I.V."/>
        </authorList>
    </citation>
    <scope>NUCLEOTIDE SEQUENCE [LARGE SCALE GENOMIC DNA]</scope>
</reference>
<dbReference type="PANTHER" id="PTHR34180:SF1">
    <property type="entry name" value="BETA-ALANYL-DOPAMINE_CARCININE HYDROLASE"/>
    <property type="match status" value="1"/>
</dbReference>
<protein>
    <recommendedName>
        <fullName evidence="1">Peptidase C45 hydrolase domain-containing protein</fullName>
    </recommendedName>
</protein>
<dbReference type="Gene3D" id="3.60.60.10">
    <property type="entry name" value="Penicillin V Acylase, Chain A"/>
    <property type="match status" value="1"/>
</dbReference>
<accession>D8R9W8</accession>
<name>D8R9W8_SELML</name>
<dbReference type="Proteomes" id="UP000001514">
    <property type="component" value="Unassembled WGS sequence"/>
</dbReference>
<dbReference type="KEGG" id="smo:SELMODRAFT_88965"/>
<dbReference type="STRING" id="88036.D8R9W8"/>
<evidence type="ECO:0000313" key="2">
    <source>
        <dbReference type="EMBL" id="EFJ31230.1"/>
    </source>
</evidence>
<gene>
    <name evidence="2" type="ORF">SELMODRAFT_88965</name>
</gene>
<organism evidence="3">
    <name type="scientific">Selaginella moellendorffii</name>
    <name type="common">Spikemoss</name>
    <dbReference type="NCBI Taxonomy" id="88036"/>
    <lineage>
        <taxon>Eukaryota</taxon>
        <taxon>Viridiplantae</taxon>
        <taxon>Streptophyta</taxon>
        <taxon>Embryophyta</taxon>
        <taxon>Tracheophyta</taxon>
        <taxon>Lycopodiopsida</taxon>
        <taxon>Selaginellales</taxon>
        <taxon>Selaginellaceae</taxon>
        <taxon>Selaginella</taxon>
    </lineage>
</organism>
<dbReference type="eggNOG" id="ENOG502QU2R">
    <property type="taxonomic scope" value="Eukaryota"/>
</dbReference>
<dbReference type="EMBL" id="GL377574">
    <property type="protein sequence ID" value="EFJ31230.1"/>
    <property type="molecule type" value="Genomic_DNA"/>
</dbReference>
<evidence type="ECO:0000313" key="3">
    <source>
        <dbReference type="Proteomes" id="UP000001514"/>
    </source>
</evidence>